<dbReference type="PANTHER" id="PTHR45339:SF1">
    <property type="entry name" value="HYBRID SIGNAL TRANSDUCTION HISTIDINE KINASE J"/>
    <property type="match status" value="1"/>
</dbReference>
<dbReference type="OrthoDB" id="303614at2759"/>
<evidence type="ECO:0000256" key="3">
    <source>
        <dbReference type="PROSITE-ProRule" id="PRU00169"/>
    </source>
</evidence>
<evidence type="ECO:0000256" key="1">
    <source>
        <dbReference type="ARBA" id="ARBA00022553"/>
    </source>
</evidence>
<sequence length="220" mass="23935">MASSDRRFEGQRCPSLPEPAHSQPDEASEPREHVPSSLPDAANHSSDTSTHPVAPNSTEAQSTIGRENEAGDAVEKKDTDPQDSVPATHGEGSSPTRFLLVDDNPVNRKIMVACMNRLNCQYTTATNGQEAADAFRANPRAYRCVFMDSCMPVLGGLDATRQIRAYEREHGLEPTTVIGISAGCFNEKGEAAQSCGISMFLRKPFRIRDMQAILEENGVL</sequence>
<feature type="compositionally biased region" description="Basic and acidic residues" evidence="4">
    <location>
        <begin position="1"/>
        <end position="10"/>
    </location>
</feature>
<evidence type="ECO:0000259" key="5">
    <source>
        <dbReference type="PROSITE" id="PS50110"/>
    </source>
</evidence>
<feature type="region of interest" description="Disordered" evidence="4">
    <location>
        <begin position="1"/>
        <end position="100"/>
    </location>
</feature>
<dbReference type="InterPro" id="IPR011006">
    <property type="entry name" value="CheY-like_superfamily"/>
</dbReference>
<dbReference type="PROSITE" id="PS50110">
    <property type="entry name" value="RESPONSE_REGULATORY"/>
    <property type="match status" value="1"/>
</dbReference>
<dbReference type="AlphaFoldDB" id="A0A9P7ZMH3"/>
<dbReference type="PANTHER" id="PTHR45339">
    <property type="entry name" value="HYBRID SIGNAL TRANSDUCTION HISTIDINE KINASE J"/>
    <property type="match status" value="1"/>
</dbReference>
<keyword evidence="1 3" id="KW-0597">Phosphoprotein</keyword>
<dbReference type="GeneID" id="70288226"/>
<organism evidence="6 7">
    <name type="scientific">Emericellopsis atlantica</name>
    <dbReference type="NCBI Taxonomy" id="2614577"/>
    <lineage>
        <taxon>Eukaryota</taxon>
        <taxon>Fungi</taxon>
        <taxon>Dikarya</taxon>
        <taxon>Ascomycota</taxon>
        <taxon>Pezizomycotina</taxon>
        <taxon>Sordariomycetes</taxon>
        <taxon>Hypocreomycetidae</taxon>
        <taxon>Hypocreales</taxon>
        <taxon>Bionectriaceae</taxon>
        <taxon>Emericellopsis</taxon>
    </lineage>
</organism>
<feature type="modified residue" description="4-aspartylphosphate" evidence="3">
    <location>
        <position position="148"/>
    </location>
</feature>
<comment type="caution">
    <text evidence="6">The sequence shown here is derived from an EMBL/GenBank/DDBJ whole genome shotgun (WGS) entry which is preliminary data.</text>
</comment>
<accession>A0A9P7ZMH3</accession>
<dbReference type="CDD" id="cd17546">
    <property type="entry name" value="REC_hyHK_CKI1_RcsC-like"/>
    <property type="match status" value="1"/>
</dbReference>
<evidence type="ECO:0000313" key="7">
    <source>
        <dbReference type="Proteomes" id="UP000887229"/>
    </source>
</evidence>
<protein>
    <submittedName>
        <fullName evidence="6">CheY-like superfamily</fullName>
    </submittedName>
</protein>
<name>A0A9P7ZMH3_9HYPO</name>
<dbReference type="RefSeq" id="XP_046118224.1">
    <property type="nucleotide sequence ID" value="XM_046257323.1"/>
</dbReference>
<dbReference type="GO" id="GO:0000160">
    <property type="term" value="P:phosphorelay signal transduction system"/>
    <property type="evidence" value="ECO:0007669"/>
    <property type="project" value="UniProtKB-KW"/>
</dbReference>
<feature type="compositionally biased region" description="Polar residues" evidence="4">
    <location>
        <begin position="43"/>
        <end position="65"/>
    </location>
</feature>
<keyword evidence="7" id="KW-1185">Reference proteome</keyword>
<dbReference type="Proteomes" id="UP000887229">
    <property type="component" value="Unassembled WGS sequence"/>
</dbReference>
<gene>
    <name evidence="6" type="ORF">F5Z01DRAFT_100464</name>
</gene>
<evidence type="ECO:0000313" key="6">
    <source>
        <dbReference type="EMBL" id="KAG9254300.1"/>
    </source>
</evidence>
<dbReference type="SUPFAM" id="SSF52172">
    <property type="entry name" value="CheY-like"/>
    <property type="match status" value="1"/>
</dbReference>
<dbReference type="EMBL" id="MU251254">
    <property type="protein sequence ID" value="KAG9254300.1"/>
    <property type="molecule type" value="Genomic_DNA"/>
</dbReference>
<proteinExistence type="predicted"/>
<evidence type="ECO:0000256" key="2">
    <source>
        <dbReference type="ARBA" id="ARBA00023012"/>
    </source>
</evidence>
<dbReference type="SMART" id="SM00448">
    <property type="entry name" value="REC"/>
    <property type="match status" value="1"/>
</dbReference>
<feature type="domain" description="Response regulatory" evidence="5">
    <location>
        <begin position="97"/>
        <end position="218"/>
    </location>
</feature>
<dbReference type="InterPro" id="IPR001789">
    <property type="entry name" value="Sig_transdc_resp-reg_receiver"/>
</dbReference>
<evidence type="ECO:0000256" key="4">
    <source>
        <dbReference type="SAM" id="MobiDB-lite"/>
    </source>
</evidence>
<keyword evidence="2" id="KW-0902">Two-component regulatory system</keyword>
<dbReference type="Pfam" id="PF00072">
    <property type="entry name" value="Response_reg"/>
    <property type="match status" value="1"/>
</dbReference>
<reference evidence="6" key="1">
    <citation type="journal article" date="2021" name="IMA Fungus">
        <title>Genomic characterization of three marine fungi, including Emericellopsis atlantica sp. nov. with signatures of a generalist lifestyle and marine biomass degradation.</title>
        <authorList>
            <person name="Hagestad O.C."/>
            <person name="Hou L."/>
            <person name="Andersen J.H."/>
            <person name="Hansen E.H."/>
            <person name="Altermark B."/>
            <person name="Li C."/>
            <person name="Kuhnert E."/>
            <person name="Cox R.J."/>
            <person name="Crous P.W."/>
            <person name="Spatafora J.W."/>
            <person name="Lail K."/>
            <person name="Amirebrahimi M."/>
            <person name="Lipzen A."/>
            <person name="Pangilinan J."/>
            <person name="Andreopoulos W."/>
            <person name="Hayes R.D."/>
            <person name="Ng V."/>
            <person name="Grigoriev I.V."/>
            <person name="Jackson S.A."/>
            <person name="Sutton T.D.S."/>
            <person name="Dobson A.D.W."/>
            <person name="Rama T."/>
        </authorList>
    </citation>
    <scope>NUCLEOTIDE SEQUENCE</scope>
    <source>
        <strain evidence="6">TS7</strain>
    </source>
</reference>
<feature type="compositionally biased region" description="Basic and acidic residues" evidence="4">
    <location>
        <begin position="66"/>
        <end position="80"/>
    </location>
</feature>
<dbReference type="Gene3D" id="3.40.50.2300">
    <property type="match status" value="1"/>
</dbReference>